<gene>
    <name evidence="1" type="ORF">C0081_12745</name>
</gene>
<comment type="caution">
    <text evidence="1">The sequence shown here is derived from an EMBL/GenBank/DDBJ whole genome shotgun (WGS) entry which is preliminary data.</text>
</comment>
<organism evidence="1 2">
    <name type="scientific">Cohaesibacter celericrescens</name>
    <dbReference type="NCBI Taxonomy" id="2067669"/>
    <lineage>
        <taxon>Bacteria</taxon>
        <taxon>Pseudomonadati</taxon>
        <taxon>Pseudomonadota</taxon>
        <taxon>Alphaproteobacteria</taxon>
        <taxon>Hyphomicrobiales</taxon>
        <taxon>Cohaesibacteraceae</taxon>
    </lineage>
</organism>
<proteinExistence type="predicted"/>
<keyword evidence="2" id="KW-1185">Reference proteome</keyword>
<sequence>MKRVNPLKLNKLQLRTLVLTQIIARSQPEDAWNKDGSITISSLPHAHGDHLHVGEYVVNAAEATGFGNQGVWGALARKGLVAQKEVPPILLTREGLEYDTGLDHHFTQKSDH</sequence>
<dbReference type="OrthoDB" id="8479800at2"/>
<evidence type="ECO:0000313" key="2">
    <source>
        <dbReference type="Proteomes" id="UP000234881"/>
    </source>
</evidence>
<dbReference type="Proteomes" id="UP000234881">
    <property type="component" value="Unassembled WGS sequence"/>
</dbReference>
<evidence type="ECO:0000313" key="1">
    <source>
        <dbReference type="EMBL" id="PLW76913.1"/>
    </source>
</evidence>
<accession>A0A2N5XQY1</accession>
<dbReference type="EMBL" id="PKUQ01000022">
    <property type="protein sequence ID" value="PLW76913.1"/>
    <property type="molecule type" value="Genomic_DNA"/>
</dbReference>
<dbReference type="RefSeq" id="WP_101534202.1">
    <property type="nucleotide sequence ID" value="NZ_JBFHIU010000005.1"/>
</dbReference>
<reference evidence="1 2" key="1">
    <citation type="submission" date="2018-01" db="EMBL/GenBank/DDBJ databases">
        <title>The draft genome sequence of Cohaesibacter sp. H1304.</title>
        <authorList>
            <person name="Wang N.-N."/>
            <person name="Du Z.-J."/>
        </authorList>
    </citation>
    <scope>NUCLEOTIDE SEQUENCE [LARGE SCALE GENOMIC DNA]</scope>
    <source>
        <strain evidence="1 2">H1304</strain>
    </source>
</reference>
<name>A0A2N5XQY1_9HYPH</name>
<dbReference type="AlphaFoldDB" id="A0A2N5XQY1"/>
<protein>
    <submittedName>
        <fullName evidence="1">Uncharacterized protein</fullName>
    </submittedName>
</protein>